<organism evidence="2 3">
    <name type="scientific">Tigriopus californicus</name>
    <name type="common">Marine copepod</name>
    <dbReference type="NCBI Taxonomy" id="6832"/>
    <lineage>
        <taxon>Eukaryota</taxon>
        <taxon>Metazoa</taxon>
        <taxon>Ecdysozoa</taxon>
        <taxon>Arthropoda</taxon>
        <taxon>Crustacea</taxon>
        <taxon>Multicrustacea</taxon>
        <taxon>Hexanauplia</taxon>
        <taxon>Copepoda</taxon>
        <taxon>Harpacticoida</taxon>
        <taxon>Harpacticidae</taxon>
        <taxon>Tigriopus</taxon>
    </lineage>
</organism>
<sequence>MANPDDIKTVIEVSAASVKLPSLRCNHIELWFAKAEAEFTKANITTEHAKWAHVVTGLREEQMVRAFDAVNNPLPGHEFADLKDALIQSLKRQPSENLHSLLFKEHMEGSSPSEFLSRLSLLVPADERTSVLFCDTCQGLKTSLLMVSPDLPKVYRQLNLTIP</sequence>
<dbReference type="STRING" id="6832.A0A553NUF8"/>
<name>A0A553NUF8_TIGCA</name>
<evidence type="ECO:0000313" key="3">
    <source>
        <dbReference type="Proteomes" id="UP000318571"/>
    </source>
</evidence>
<evidence type="ECO:0000313" key="2">
    <source>
        <dbReference type="EMBL" id="TRY69046.1"/>
    </source>
</evidence>
<protein>
    <recommendedName>
        <fullName evidence="1">DUF7041 domain-containing protein</fullName>
    </recommendedName>
</protein>
<proteinExistence type="predicted"/>
<dbReference type="EMBL" id="VCGU01000010">
    <property type="protein sequence ID" value="TRY69046.1"/>
    <property type="molecule type" value="Genomic_DNA"/>
</dbReference>
<reference evidence="2 3" key="1">
    <citation type="journal article" date="2018" name="Nat. Ecol. Evol.">
        <title>Genomic signatures of mitonuclear coevolution across populations of Tigriopus californicus.</title>
        <authorList>
            <person name="Barreto F.S."/>
            <person name="Watson E.T."/>
            <person name="Lima T.G."/>
            <person name="Willett C.S."/>
            <person name="Edmands S."/>
            <person name="Li W."/>
            <person name="Burton R.S."/>
        </authorList>
    </citation>
    <scope>NUCLEOTIDE SEQUENCE [LARGE SCALE GENOMIC DNA]</scope>
    <source>
        <strain evidence="2 3">San Diego</strain>
    </source>
</reference>
<keyword evidence="3" id="KW-1185">Reference proteome</keyword>
<dbReference type="AlphaFoldDB" id="A0A553NUF8"/>
<evidence type="ECO:0000259" key="1">
    <source>
        <dbReference type="Pfam" id="PF23055"/>
    </source>
</evidence>
<dbReference type="InterPro" id="IPR055469">
    <property type="entry name" value="DUF7041"/>
</dbReference>
<dbReference type="OMA" id="CCIANNC"/>
<gene>
    <name evidence="2" type="ORF">TCAL_16500</name>
</gene>
<accession>A0A553NUF8</accession>
<dbReference type="PANTHER" id="PTHR33327">
    <property type="entry name" value="ENDONUCLEASE"/>
    <property type="match status" value="1"/>
</dbReference>
<dbReference type="Proteomes" id="UP000318571">
    <property type="component" value="Chromosome 1"/>
</dbReference>
<comment type="caution">
    <text evidence="2">The sequence shown here is derived from an EMBL/GenBank/DDBJ whole genome shotgun (WGS) entry which is preliminary data.</text>
</comment>
<dbReference type="Pfam" id="PF23055">
    <property type="entry name" value="DUF7041"/>
    <property type="match status" value="1"/>
</dbReference>
<dbReference type="PANTHER" id="PTHR33327:SF3">
    <property type="entry name" value="RNA-DIRECTED DNA POLYMERASE"/>
    <property type="match status" value="1"/>
</dbReference>
<feature type="domain" description="DUF7041" evidence="1">
    <location>
        <begin position="29"/>
        <end position="102"/>
    </location>
</feature>